<evidence type="ECO:0000259" key="7">
    <source>
        <dbReference type="PROSITE" id="PS50850"/>
    </source>
</evidence>
<evidence type="ECO:0000256" key="3">
    <source>
        <dbReference type="ARBA" id="ARBA00022692"/>
    </source>
</evidence>
<proteinExistence type="predicted"/>
<organism evidence="8 9">
    <name type="scientific">Tectimicrobiota bacterium</name>
    <dbReference type="NCBI Taxonomy" id="2528274"/>
    <lineage>
        <taxon>Bacteria</taxon>
        <taxon>Pseudomonadati</taxon>
        <taxon>Nitrospinota/Tectimicrobiota group</taxon>
        <taxon>Candidatus Tectimicrobiota</taxon>
    </lineage>
</organism>
<dbReference type="AlphaFoldDB" id="A0A937W0V8"/>
<feature type="transmembrane region" description="Helical" evidence="6">
    <location>
        <begin position="180"/>
        <end position="198"/>
    </location>
</feature>
<name>A0A937W0V8_UNCTE</name>
<keyword evidence="4 6" id="KW-1133">Transmembrane helix</keyword>
<evidence type="ECO:0000256" key="1">
    <source>
        <dbReference type="ARBA" id="ARBA00004651"/>
    </source>
</evidence>
<dbReference type="PANTHER" id="PTHR43124:SF3">
    <property type="entry name" value="CHLORAMPHENICOL EFFLUX PUMP RV0191"/>
    <property type="match status" value="1"/>
</dbReference>
<dbReference type="Gene3D" id="1.20.1250.20">
    <property type="entry name" value="MFS general substrate transporter like domains"/>
    <property type="match status" value="2"/>
</dbReference>
<feature type="transmembrane region" description="Helical" evidence="6">
    <location>
        <begin position="264"/>
        <end position="283"/>
    </location>
</feature>
<sequence length="415" mass="43377">MAQEHVAAASSISVGAKIGGAPMVVGLVSLAHAMSHAYGALLPLILPPMQQELGLSYTQIGLMFTISNLVWGPLQLGFGILGRTYSRKLMLGIGHICQGLSVIGTGLTHSFSELMAWRITSRIADAPQHPIGNALISQSFAAERRGLGLAINAAGSNLGTVAVPLLGGLLIMSLGWRSTIAIFGLVGVLIGALIVGLLEDYRSQTKNAAGNTKVGPELLALLRQRNALLLLLSHILGAGGRGLSVATLYVPLYLSQSLQVDQIQLGWLLTLMMAGSVVGPLLSGPLSDRIGRKPVLLLDYAFSCVCFAGLLMVGASPWLLPAVLILTGIAVYSEGAVMQTALADIADKTSMDMLFGLYFTIGAAIGAPWSVLLGKLVDLYGFPAAFIAMGVSQVLAGLCVCFVQMRPIRATDPAH</sequence>
<feature type="transmembrane region" description="Helical" evidence="6">
    <location>
        <begin position="295"/>
        <end position="313"/>
    </location>
</feature>
<dbReference type="Pfam" id="PF07690">
    <property type="entry name" value="MFS_1"/>
    <property type="match status" value="1"/>
</dbReference>
<feature type="transmembrane region" description="Helical" evidence="6">
    <location>
        <begin position="57"/>
        <end position="81"/>
    </location>
</feature>
<feature type="transmembrane region" description="Helical" evidence="6">
    <location>
        <begin position="228"/>
        <end position="252"/>
    </location>
</feature>
<comment type="subcellular location">
    <subcellularLocation>
        <location evidence="1">Cell membrane</location>
        <topology evidence="1">Multi-pass membrane protein</topology>
    </subcellularLocation>
</comment>
<dbReference type="InterPro" id="IPR050189">
    <property type="entry name" value="MFS_Efflux_Transporters"/>
</dbReference>
<gene>
    <name evidence="8" type="ORF">FJZ47_13605</name>
</gene>
<dbReference type="InterPro" id="IPR011701">
    <property type="entry name" value="MFS"/>
</dbReference>
<evidence type="ECO:0000256" key="5">
    <source>
        <dbReference type="ARBA" id="ARBA00023136"/>
    </source>
</evidence>
<feature type="transmembrane region" description="Helical" evidence="6">
    <location>
        <begin position="379"/>
        <end position="403"/>
    </location>
</feature>
<accession>A0A937W0V8</accession>
<keyword evidence="5 6" id="KW-0472">Membrane</keyword>
<dbReference type="InterPro" id="IPR036259">
    <property type="entry name" value="MFS_trans_sf"/>
</dbReference>
<keyword evidence="3 6" id="KW-0812">Transmembrane</keyword>
<dbReference type="SUPFAM" id="SSF103473">
    <property type="entry name" value="MFS general substrate transporter"/>
    <property type="match status" value="1"/>
</dbReference>
<protein>
    <submittedName>
        <fullName evidence="8">MFS transporter</fullName>
    </submittedName>
</protein>
<dbReference type="InterPro" id="IPR005828">
    <property type="entry name" value="MFS_sugar_transport-like"/>
</dbReference>
<keyword evidence="2" id="KW-1003">Cell membrane</keyword>
<dbReference type="PROSITE" id="PS50850">
    <property type="entry name" value="MFS"/>
    <property type="match status" value="1"/>
</dbReference>
<evidence type="ECO:0000256" key="6">
    <source>
        <dbReference type="SAM" id="Phobius"/>
    </source>
</evidence>
<feature type="transmembrane region" description="Helical" evidence="6">
    <location>
        <begin position="319"/>
        <end position="342"/>
    </location>
</feature>
<feature type="transmembrane region" description="Helical" evidence="6">
    <location>
        <begin position="21"/>
        <end position="45"/>
    </location>
</feature>
<dbReference type="Proteomes" id="UP000712673">
    <property type="component" value="Unassembled WGS sequence"/>
</dbReference>
<feature type="transmembrane region" description="Helical" evidence="6">
    <location>
        <begin position="354"/>
        <end position="373"/>
    </location>
</feature>
<feature type="transmembrane region" description="Helical" evidence="6">
    <location>
        <begin position="149"/>
        <end position="174"/>
    </location>
</feature>
<dbReference type="EMBL" id="VGLS01000413">
    <property type="protein sequence ID" value="MBM3224824.1"/>
    <property type="molecule type" value="Genomic_DNA"/>
</dbReference>
<dbReference type="GO" id="GO:0005886">
    <property type="term" value="C:plasma membrane"/>
    <property type="evidence" value="ECO:0007669"/>
    <property type="project" value="UniProtKB-SubCell"/>
</dbReference>
<comment type="caution">
    <text evidence="8">The sequence shown here is derived from an EMBL/GenBank/DDBJ whole genome shotgun (WGS) entry which is preliminary data.</text>
</comment>
<feature type="domain" description="Major facilitator superfamily (MFS) profile" evidence="7">
    <location>
        <begin position="24"/>
        <end position="408"/>
    </location>
</feature>
<evidence type="ECO:0000313" key="8">
    <source>
        <dbReference type="EMBL" id="MBM3224824.1"/>
    </source>
</evidence>
<dbReference type="PANTHER" id="PTHR43124">
    <property type="entry name" value="PURINE EFFLUX PUMP PBUE"/>
    <property type="match status" value="1"/>
</dbReference>
<evidence type="ECO:0000256" key="4">
    <source>
        <dbReference type="ARBA" id="ARBA00022989"/>
    </source>
</evidence>
<evidence type="ECO:0000256" key="2">
    <source>
        <dbReference type="ARBA" id="ARBA00022475"/>
    </source>
</evidence>
<dbReference type="CDD" id="cd17325">
    <property type="entry name" value="MFS_MdtG_SLC18_like"/>
    <property type="match status" value="1"/>
</dbReference>
<dbReference type="GO" id="GO:0022857">
    <property type="term" value="F:transmembrane transporter activity"/>
    <property type="evidence" value="ECO:0007669"/>
    <property type="project" value="InterPro"/>
</dbReference>
<evidence type="ECO:0000313" key="9">
    <source>
        <dbReference type="Proteomes" id="UP000712673"/>
    </source>
</evidence>
<dbReference type="Pfam" id="PF00083">
    <property type="entry name" value="Sugar_tr"/>
    <property type="match status" value="1"/>
</dbReference>
<dbReference type="InterPro" id="IPR020846">
    <property type="entry name" value="MFS_dom"/>
</dbReference>
<reference evidence="8" key="1">
    <citation type="submission" date="2019-03" db="EMBL/GenBank/DDBJ databases">
        <title>Lake Tanganyika Metagenome-Assembled Genomes (MAGs).</title>
        <authorList>
            <person name="Tran P."/>
        </authorList>
    </citation>
    <scope>NUCLEOTIDE SEQUENCE</scope>
    <source>
        <strain evidence="8">K_DeepCast_65m_m2_066</strain>
    </source>
</reference>